<protein>
    <submittedName>
        <fullName evidence="8">Uncharacterized protein</fullName>
    </submittedName>
</protein>
<name>A0A0M3QA94_9CORY</name>
<feature type="transmembrane region" description="Helical" evidence="7">
    <location>
        <begin position="126"/>
        <end position="153"/>
    </location>
</feature>
<dbReference type="STRING" id="931089.CDES_12895"/>
<evidence type="ECO:0000256" key="3">
    <source>
        <dbReference type="ARBA" id="ARBA00022692"/>
    </source>
</evidence>
<evidence type="ECO:0000313" key="8">
    <source>
        <dbReference type="EMBL" id="ALC06923.1"/>
    </source>
</evidence>
<keyword evidence="2" id="KW-1003">Cell membrane</keyword>
<dbReference type="PANTHER" id="PTHR39087:SF2">
    <property type="entry name" value="UPF0104 MEMBRANE PROTEIN MJ1595"/>
    <property type="match status" value="1"/>
</dbReference>
<feature type="transmembrane region" description="Helical" evidence="7">
    <location>
        <begin position="52"/>
        <end position="76"/>
    </location>
</feature>
<dbReference type="PATRIC" id="fig|931089.4.peg.2611"/>
<dbReference type="Pfam" id="PF03706">
    <property type="entry name" value="LPG_synthase_TM"/>
    <property type="match status" value="1"/>
</dbReference>
<feature type="region of interest" description="Disordered" evidence="6">
    <location>
        <begin position="345"/>
        <end position="366"/>
    </location>
</feature>
<gene>
    <name evidence="8" type="ORF">CDES_12895</name>
</gene>
<dbReference type="PANTHER" id="PTHR39087">
    <property type="entry name" value="UPF0104 MEMBRANE PROTEIN MJ1595"/>
    <property type="match status" value="1"/>
</dbReference>
<reference evidence="8 9" key="1">
    <citation type="submission" date="2014-08" db="EMBL/GenBank/DDBJ databases">
        <title>Complete genome sequence of Corynebacterium deserti GIMN1.010 (=DSM 45689), isolated from desert sand in western China.</title>
        <authorList>
            <person name="Ruckert C."/>
            <person name="Albersmeier A."/>
            <person name="Kalinowski J."/>
        </authorList>
    </citation>
    <scope>NUCLEOTIDE SEQUENCE [LARGE SCALE GENOMIC DNA]</scope>
    <source>
        <strain evidence="8 9">GIMN1.010</strain>
    </source>
</reference>
<dbReference type="EMBL" id="CP009220">
    <property type="protein sequence ID" value="ALC06923.1"/>
    <property type="molecule type" value="Genomic_DNA"/>
</dbReference>
<evidence type="ECO:0000256" key="2">
    <source>
        <dbReference type="ARBA" id="ARBA00022475"/>
    </source>
</evidence>
<evidence type="ECO:0000256" key="6">
    <source>
        <dbReference type="SAM" id="MobiDB-lite"/>
    </source>
</evidence>
<evidence type="ECO:0000256" key="5">
    <source>
        <dbReference type="ARBA" id="ARBA00023136"/>
    </source>
</evidence>
<feature type="transmembrane region" description="Helical" evidence="7">
    <location>
        <begin position="15"/>
        <end position="32"/>
    </location>
</feature>
<dbReference type="AlphaFoldDB" id="A0A0M3QA94"/>
<keyword evidence="4 7" id="KW-1133">Transmembrane helix</keyword>
<organism evidence="8 9">
    <name type="scientific">Corynebacterium deserti GIMN1.010</name>
    <dbReference type="NCBI Taxonomy" id="931089"/>
    <lineage>
        <taxon>Bacteria</taxon>
        <taxon>Bacillati</taxon>
        <taxon>Actinomycetota</taxon>
        <taxon>Actinomycetes</taxon>
        <taxon>Mycobacteriales</taxon>
        <taxon>Corynebacteriaceae</taxon>
        <taxon>Corynebacterium</taxon>
    </lineage>
</organism>
<proteinExistence type="predicted"/>
<feature type="transmembrane region" description="Helical" evidence="7">
    <location>
        <begin position="96"/>
        <end position="114"/>
    </location>
</feature>
<keyword evidence="5 7" id="KW-0472">Membrane</keyword>
<evidence type="ECO:0000313" key="9">
    <source>
        <dbReference type="Proteomes" id="UP000068067"/>
    </source>
</evidence>
<dbReference type="NCBIfam" id="TIGR00374">
    <property type="entry name" value="flippase-like domain"/>
    <property type="match status" value="1"/>
</dbReference>
<dbReference type="GO" id="GO:0005886">
    <property type="term" value="C:plasma membrane"/>
    <property type="evidence" value="ECO:0007669"/>
    <property type="project" value="UniProtKB-SubCell"/>
</dbReference>
<accession>A0A0M3QA94</accession>
<evidence type="ECO:0000256" key="1">
    <source>
        <dbReference type="ARBA" id="ARBA00004651"/>
    </source>
</evidence>
<evidence type="ECO:0000256" key="7">
    <source>
        <dbReference type="SAM" id="Phobius"/>
    </source>
</evidence>
<comment type="subcellular location">
    <subcellularLocation>
        <location evidence="1">Cell membrane</location>
        <topology evidence="1">Multi-pass membrane protein</topology>
    </subcellularLocation>
</comment>
<keyword evidence="9" id="KW-1185">Reference proteome</keyword>
<dbReference type="Proteomes" id="UP000068067">
    <property type="component" value="Chromosome"/>
</dbReference>
<sequence length="366" mass="39388">MISIKFLRGLIKSPWARWVLSLAFLGLILYFLRGQLEFLKTGIQQIQHIDPLGIALTFVLLIISFVAMAKVMQILLRSGGTDARLTGSTALTFASNSWSSTLPGGPAFSAILTYKVQRAWGASPVLCSWFFILSSALSTVWLVALGMIAVFFMGASLNLWSLIASLAAMVALSGAVYWGSRNPDTLGRWVRTVAGKRKEGLVDKLLDHIDQLRSVTLTGAQFAAAALWSLLNRLFDAMSLWVCIWAVTGTAPLFDAQPDNTTIAGVLLAYTTAKIAGSIQATPGGIGPVEAAYIGALVATGMTAVHAAGAVIVYRLCSWVIMALVGWVIYFIYFTPKGLVATEVPDGEHDTMKTNNNQIDSERPAP</sequence>
<dbReference type="KEGG" id="cdx:CDES_12895"/>
<feature type="transmembrane region" description="Helical" evidence="7">
    <location>
        <begin position="159"/>
        <end position="178"/>
    </location>
</feature>
<dbReference type="InterPro" id="IPR022791">
    <property type="entry name" value="L-PG_synthase/AglD"/>
</dbReference>
<evidence type="ECO:0000256" key="4">
    <source>
        <dbReference type="ARBA" id="ARBA00022989"/>
    </source>
</evidence>
<feature type="transmembrane region" description="Helical" evidence="7">
    <location>
        <begin position="312"/>
        <end position="333"/>
    </location>
</feature>
<keyword evidence="3 7" id="KW-0812">Transmembrane</keyword>